<protein>
    <submittedName>
        <fullName evidence="1">Uncharacterized protein</fullName>
    </submittedName>
</protein>
<sequence length="66" mass="7428">MVQDDPEDELFGAHGIDLGPDRDLTGQVERVARQGSQFGGQLVFYHLHHRRTAASPQPRLRGQHLL</sequence>
<proteinExistence type="predicted"/>
<evidence type="ECO:0000313" key="1">
    <source>
        <dbReference type="EMBL" id="BBX88764.1"/>
    </source>
</evidence>
<evidence type="ECO:0000313" key="2">
    <source>
        <dbReference type="Proteomes" id="UP000466683"/>
    </source>
</evidence>
<keyword evidence="2" id="KW-1185">Reference proteome</keyword>
<accession>A0ABM7IPP4</accession>
<gene>
    <name evidence="1" type="ORF">MBOE_04130</name>
</gene>
<organism evidence="1 2">
    <name type="scientific">Mycolicibacterium boenickei</name>
    <dbReference type="NCBI Taxonomy" id="146017"/>
    <lineage>
        <taxon>Bacteria</taxon>
        <taxon>Bacillati</taxon>
        <taxon>Actinomycetota</taxon>
        <taxon>Actinomycetes</taxon>
        <taxon>Mycobacteriales</taxon>
        <taxon>Mycobacteriaceae</taxon>
        <taxon>Mycolicibacterium</taxon>
    </lineage>
</organism>
<reference evidence="1 2" key="1">
    <citation type="journal article" date="2019" name="Emerg. Microbes Infect.">
        <title>Comprehensive subspecies identification of 175 nontuberculous mycobacteria species based on 7547 genomic profiles.</title>
        <authorList>
            <person name="Matsumoto Y."/>
            <person name="Kinjo T."/>
            <person name="Motooka D."/>
            <person name="Nabeya D."/>
            <person name="Jung N."/>
            <person name="Uechi K."/>
            <person name="Horii T."/>
            <person name="Iida T."/>
            <person name="Fujita J."/>
            <person name="Nakamura S."/>
        </authorList>
    </citation>
    <scope>NUCLEOTIDE SEQUENCE [LARGE SCALE GENOMIC DNA]</scope>
    <source>
        <strain evidence="1 2">JCM 15653</strain>
    </source>
</reference>
<dbReference type="EMBL" id="AP022579">
    <property type="protein sequence ID" value="BBX88764.1"/>
    <property type="molecule type" value="Genomic_DNA"/>
</dbReference>
<name>A0ABM7IPP4_9MYCO</name>
<dbReference type="Proteomes" id="UP000466683">
    <property type="component" value="Chromosome"/>
</dbReference>